<dbReference type="Pfam" id="PF00440">
    <property type="entry name" value="TetR_N"/>
    <property type="match status" value="1"/>
</dbReference>
<dbReference type="InterPro" id="IPR001647">
    <property type="entry name" value="HTH_TetR"/>
</dbReference>
<dbReference type="SUPFAM" id="SSF46689">
    <property type="entry name" value="Homeodomain-like"/>
    <property type="match status" value="1"/>
</dbReference>
<keyword evidence="2 4" id="KW-0238">DNA-binding</keyword>
<dbReference type="PANTHER" id="PTHR30055">
    <property type="entry name" value="HTH-TYPE TRANSCRIPTIONAL REGULATOR RUTR"/>
    <property type="match status" value="1"/>
</dbReference>
<gene>
    <name evidence="6" type="ORF">NB037_06590</name>
</gene>
<dbReference type="AlphaFoldDB" id="A0A9X2IRA1"/>
<dbReference type="Proteomes" id="UP001155240">
    <property type="component" value="Unassembled WGS sequence"/>
</dbReference>
<comment type="caution">
    <text evidence="6">The sequence shown here is derived from an EMBL/GenBank/DDBJ whole genome shotgun (WGS) entry which is preliminary data.</text>
</comment>
<keyword evidence="7" id="KW-1185">Reference proteome</keyword>
<keyword evidence="3" id="KW-0804">Transcription</keyword>
<feature type="domain" description="HTH tetR-type" evidence="5">
    <location>
        <begin position="8"/>
        <end position="68"/>
    </location>
</feature>
<dbReference type="PRINTS" id="PR00455">
    <property type="entry name" value="HTHTETR"/>
</dbReference>
<dbReference type="Gene3D" id="1.10.357.10">
    <property type="entry name" value="Tetracycline Repressor, domain 2"/>
    <property type="match status" value="1"/>
</dbReference>
<dbReference type="GO" id="GO:0003700">
    <property type="term" value="F:DNA-binding transcription factor activity"/>
    <property type="evidence" value="ECO:0007669"/>
    <property type="project" value="TreeGrafter"/>
</dbReference>
<name>A0A9X2IRA1_9MICO</name>
<organism evidence="6 7">
    <name type="scientific">Rathayibacter rubneri</name>
    <dbReference type="NCBI Taxonomy" id="2950106"/>
    <lineage>
        <taxon>Bacteria</taxon>
        <taxon>Bacillati</taxon>
        <taxon>Actinomycetota</taxon>
        <taxon>Actinomycetes</taxon>
        <taxon>Micrococcales</taxon>
        <taxon>Microbacteriaceae</taxon>
        <taxon>Rathayibacter</taxon>
    </lineage>
</organism>
<dbReference type="EMBL" id="JAMRYM010000018">
    <property type="protein sequence ID" value="MCM6762085.1"/>
    <property type="molecule type" value="Genomic_DNA"/>
</dbReference>
<proteinExistence type="predicted"/>
<sequence length="185" mass="19716">MGAVPPASSARDRVLDAFEELLNEQGERAATLDAVARAAGVSKGGLLYHFPSKDALVDGLLQRLDERLAEDIERIRASDEGVVPYLIRTSFAVDTPFDRTILAVSRIAQGNDERASAGLARLHDSWTAVVAEAVGDPLVARAIVLMSDGLYYNSALLPTGRESPGDVDEVLAIIDRLLAAPGAEH</sequence>
<evidence type="ECO:0000256" key="4">
    <source>
        <dbReference type="PROSITE-ProRule" id="PRU00335"/>
    </source>
</evidence>
<reference evidence="6" key="1">
    <citation type="submission" date="2022-06" db="EMBL/GenBank/DDBJ databases">
        <title>Whole genome shotgun sequencing (WGS) of Rathayibacter sp. ZW T2_19, isolated from stored onions (Allium cepa).</title>
        <authorList>
            <person name="Stoll D.A."/>
            <person name="Huch M."/>
        </authorList>
    </citation>
    <scope>NUCLEOTIDE SEQUENCE</scope>
    <source>
        <strain evidence="6">ZW T2_19</strain>
    </source>
</reference>
<evidence type="ECO:0000256" key="3">
    <source>
        <dbReference type="ARBA" id="ARBA00023163"/>
    </source>
</evidence>
<dbReference type="InterPro" id="IPR009057">
    <property type="entry name" value="Homeodomain-like_sf"/>
</dbReference>
<keyword evidence="1" id="KW-0805">Transcription regulation</keyword>
<evidence type="ECO:0000256" key="2">
    <source>
        <dbReference type="ARBA" id="ARBA00023125"/>
    </source>
</evidence>
<evidence type="ECO:0000256" key="1">
    <source>
        <dbReference type="ARBA" id="ARBA00023015"/>
    </source>
</evidence>
<accession>A0A9X2IRA1</accession>
<evidence type="ECO:0000313" key="7">
    <source>
        <dbReference type="Proteomes" id="UP001155240"/>
    </source>
</evidence>
<evidence type="ECO:0000313" key="6">
    <source>
        <dbReference type="EMBL" id="MCM6762085.1"/>
    </source>
</evidence>
<protein>
    <submittedName>
        <fullName evidence="6">TetR/AcrR family transcriptional regulator</fullName>
    </submittedName>
</protein>
<dbReference type="GO" id="GO:0000976">
    <property type="term" value="F:transcription cis-regulatory region binding"/>
    <property type="evidence" value="ECO:0007669"/>
    <property type="project" value="TreeGrafter"/>
</dbReference>
<dbReference type="PANTHER" id="PTHR30055:SF234">
    <property type="entry name" value="HTH-TYPE TRANSCRIPTIONAL REGULATOR BETI"/>
    <property type="match status" value="1"/>
</dbReference>
<dbReference type="RefSeq" id="WP_251944502.1">
    <property type="nucleotide sequence ID" value="NZ_JAMRYM010000018.1"/>
</dbReference>
<feature type="DNA-binding region" description="H-T-H motif" evidence="4">
    <location>
        <begin position="31"/>
        <end position="50"/>
    </location>
</feature>
<evidence type="ECO:0000259" key="5">
    <source>
        <dbReference type="PROSITE" id="PS50977"/>
    </source>
</evidence>
<dbReference type="InterPro" id="IPR050109">
    <property type="entry name" value="HTH-type_TetR-like_transc_reg"/>
</dbReference>
<dbReference type="PROSITE" id="PS50977">
    <property type="entry name" value="HTH_TETR_2"/>
    <property type="match status" value="1"/>
</dbReference>